<dbReference type="InterPro" id="IPR006379">
    <property type="entry name" value="HAD-SF_hydro_IIB"/>
</dbReference>
<dbReference type="SFLD" id="SFLDG01140">
    <property type="entry name" value="C2.B:_Phosphomannomutase_and_P"/>
    <property type="match status" value="1"/>
</dbReference>
<dbReference type="NCBIfam" id="TIGR00099">
    <property type="entry name" value="Cof-subfamily"/>
    <property type="match status" value="1"/>
</dbReference>
<name>A0A411ZXN6_9FIRM</name>
<dbReference type="GO" id="GO:0005829">
    <property type="term" value="C:cytosol"/>
    <property type="evidence" value="ECO:0007669"/>
    <property type="project" value="TreeGrafter"/>
</dbReference>
<dbReference type="Proteomes" id="UP000284662">
    <property type="component" value="Unassembled WGS sequence"/>
</dbReference>
<dbReference type="GO" id="GO:0000287">
    <property type="term" value="F:magnesium ion binding"/>
    <property type="evidence" value="ECO:0007669"/>
    <property type="project" value="TreeGrafter"/>
</dbReference>
<dbReference type="EMBL" id="QRST01000003">
    <property type="protein sequence ID" value="RGQ07550.1"/>
    <property type="molecule type" value="Genomic_DNA"/>
</dbReference>
<dbReference type="SUPFAM" id="SSF56784">
    <property type="entry name" value="HAD-like"/>
    <property type="match status" value="1"/>
</dbReference>
<dbReference type="InterPro" id="IPR023214">
    <property type="entry name" value="HAD_sf"/>
</dbReference>
<dbReference type="Gene3D" id="3.40.50.1000">
    <property type="entry name" value="HAD superfamily/HAD-like"/>
    <property type="match status" value="1"/>
</dbReference>
<dbReference type="PROSITE" id="PS01229">
    <property type="entry name" value="COF_2"/>
    <property type="match status" value="1"/>
</dbReference>
<comment type="caution">
    <text evidence="1">The sequence shown here is derived from an EMBL/GenBank/DDBJ whole genome shotgun (WGS) entry which is preliminary data.</text>
</comment>
<dbReference type="AlphaFoldDB" id="A0A411ZXN6"/>
<organism evidence="1 2">
    <name type="scientific">Megamonas rupellensis</name>
    <dbReference type="NCBI Taxonomy" id="491921"/>
    <lineage>
        <taxon>Bacteria</taxon>
        <taxon>Bacillati</taxon>
        <taxon>Bacillota</taxon>
        <taxon>Negativicutes</taxon>
        <taxon>Selenomonadales</taxon>
        <taxon>Selenomonadaceae</taxon>
        <taxon>Megamonas</taxon>
    </lineage>
</organism>
<protein>
    <submittedName>
        <fullName evidence="1">HAD family hydrolase</fullName>
    </submittedName>
</protein>
<dbReference type="Gene3D" id="3.30.1240.10">
    <property type="match status" value="1"/>
</dbReference>
<reference evidence="1 2" key="1">
    <citation type="submission" date="2018-08" db="EMBL/GenBank/DDBJ databases">
        <title>A genome reference for cultivated species of the human gut microbiota.</title>
        <authorList>
            <person name="Zou Y."/>
            <person name="Xue W."/>
            <person name="Luo G."/>
        </authorList>
    </citation>
    <scope>NUCLEOTIDE SEQUENCE [LARGE SCALE GENOMIC DNA]</scope>
    <source>
        <strain evidence="1 2">AF29-2</strain>
    </source>
</reference>
<proteinExistence type="predicted"/>
<dbReference type="InterPro" id="IPR000150">
    <property type="entry name" value="Cof"/>
</dbReference>
<dbReference type="PANTHER" id="PTHR10000:SF8">
    <property type="entry name" value="HAD SUPERFAMILY HYDROLASE-LIKE, TYPE 3"/>
    <property type="match status" value="1"/>
</dbReference>
<dbReference type="SFLD" id="SFLDG01144">
    <property type="entry name" value="C2.B.4:_PGP_Like"/>
    <property type="match status" value="1"/>
</dbReference>
<gene>
    <name evidence="1" type="ORF">DWZ11_03120</name>
</gene>
<keyword evidence="1" id="KW-0378">Hydrolase</keyword>
<dbReference type="CDD" id="cd07516">
    <property type="entry name" value="HAD_Pase"/>
    <property type="match status" value="1"/>
</dbReference>
<evidence type="ECO:0000313" key="2">
    <source>
        <dbReference type="Proteomes" id="UP000284662"/>
    </source>
</evidence>
<dbReference type="Pfam" id="PF08282">
    <property type="entry name" value="Hydrolase_3"/>
    <property type="match status" value="1"/>
</dbReference>
<dbReference type="GO" id="GO:0016791">
    <property type="term" value="F:phosphatase activity"/>
    <property type="evidence" value="ECO:0007669"/>
    <property type="project" value="TreeGrafter"/>
</dbReference>
<dbReference type="PANTHER" id="PTHR10000">
    <property type="entry name" value="PHOSPHOSERINE PHOSPHATASE"/>
    <property type="match status" value="1"/>
</dbReference>
<sequence>MTIKLIALDMDGTLLNRQKLVPEKNALAIKRAMDKGIYVTIATGRMPASASYFAKQLNMNCPVVSCNGGVVKDLNTGKSIYEAHFSKDTITELISICYQKNWYIRWYIGDTIYVRYVDMDMFPAYKTTKGLNIVEVGEDFEKYTENVTQLVVCNLNGKIQEIQDKLANIFKDRIGLQQNTGYTMDITPPGIDKAVGLSKLAQYLQIDKSEIMACGDGDNDLAMIEYAGLGVAMENAIDDVKNIAQFITKDCDEDGIAYVIDKFI</sequence>
<evidence type="ECO:0000313" key="1">
    <source>
        <dbReference type="EMBL" id="RGQ07550.1"/>
    </source>
</evidence>
<dbReference type="RefSeq" id="WP_117976227.1">
    <property type="nucleotide sequence ID" value="NZ_QRST01000003.1"/>
</dbReference>
<dbReference type="PROSITE" id="PS01228">
    <property type="entry name" value="COF_1"/>
    <property type="match status" value="1"/>
</dbReference>
<dbReference type="SFLD" id="SFLDS00003">
    <property type="entry name" value="Haloacid_Dehalogenase"/>
    <property type="match status" value="1"/>
</dbReference>
<dbReference type="NCBIfam" id="TIGR01484">
    <property type="entry name" value="HAD-SF-IIB"/>
    <property type="match status" value="1"/>
</dbReference>
<dbReference type="InterPro" id="IPR036412">
    <property type="entry name" value="HAD-like_sf"/>
</dbReference>
<accession>A0A411ZXN6</accession>